<dbReference type="PANTHER" id="PTHR43065:SF23">
    <property type="entry name" value="SENSOR HISTIDINE KINASE PDTAS"/>
    <property type="match status" value="1"/>
</dbReference>
<evidence type="ECO:0000259" key="4">
    <source>
        <dbReference type="PROSITE" id="PS50113"/>
    </source>
</evidence>
<proteinExistence type="predicted"/>
<protein>
    <submittedName>
        <fullName evidence="5">Sensory transduction histidine kinase</fullName>
    </submittedName>
</protein>
<dbReference type="KEGG" id="mhor:MSHOH_3721"/>
<dbReference type="HOGENOM" id="CLU_000445_114_57_2"/>
<feature type="domain" description="Histidine kinase" evidence="2">
    <location>
        <begin position="639"/>
        <end position="851"/>
    </location>
</feature>
<dbReference type="SMART" id="SM00091">
    <property type="entry name" value="PAS"/>
    <property type="match status" value="3"/>
</dbReference>
<dbReference type="GO" id="GO:0016301">
    <property type="term" value="F:kinase activity"/>
    <property type="evidence" value="ECO:0007669"/>
    <property type="project" value="UniProtKB-KW"/>
</dbReference>
<dbReference type="NCBIfam" id="TIGR00229">
    <property type="entry name" value="sensory_box"/>
    <property type="match status" value="2"/>
</dbReference>
<feature type="coiled-coil region" evidence="1">
    <location>
        <begin position="463"/>
        <end position="512"/>
    </location>
</feature>
<organism evidence="5 6">
    <name type="scientific">Methanosarcina horonobensis HB-1 = JCM 15518</name>
    <dbReference type="NCBI Taxonomy" id="1434110"/>
    <lineage>
        <taxon>Archaea</taxon>
        <taxon>Methanobacteriati</taxon>
        <taxon>Methanobacteriota</taxon>
        <taxon>Stenosarchaea group</taxon>
        <taxon>Methanomicrobia</taxon>
        <taxon>Methanosarcinales</taxon>
        <taxon>Methanosarcinaceae</taxon>
        <taxon>Methanosarcina</taxon>
    </lineage>
</organism>
<dbReference type="Pfam" id="PF07568">
    <property type="entry name" value="HisKA_2"/>
    <property type="match status" value="1"/>
</dbReference>
<evidence type="ECO:0000256" key="1">
    <source>
        <dbReference type="SAM" id="Coils"/>
    </source>
</evidence>
<feature type="domain" description="PAC" evidence="4">
    <location>
        <begin position="579"/>
        <end position="631"/>
    </location>
</feature>
<accession>A0A0E3SDQ1</accession>
<dbReference type="InterPro" id="IPR018771">
    <property type="entry name" value="PocR_dom"/>
</dbReference>
<dbReference type="InterPro" id="IPR005467">
    <property type="entry name" value="His_kinase_dom"/>
</dbReference>
<dbReference type="OrthoDB" id="342253at2157"/>
<dbReference type="Pfam" id="PF08447">
    <property type="entry name" value="PAS_3"/>
    <property type="match status" value="2"/>
</dbReference>
<dbReference type="Proteomes" id="UP000033101">
    <property type="component" value="Chromosome"/>
</dbReference>
<dbReference type="RefSeq" id="WP_048142288.1">
    <property type="nucleotide sequence ID" value="NZ_CP009516.1"/>
</dbReference>
<dbReference type="PROSITE" id="PS50112">
    <property type="entry name" value="PAS"/>
    <property type="match status" value="1"/>
</dbReference>
<feature type="domain" description="PAC" evidence="4">
    <location>
        <begin position="427"/>
        <end position="479"/>
    </location>
</feature>
<dbReference type="CDD" id="cd00130">
    <property type="entry name" value="PAS"/>
    <property type="match status" value="3"/>
</dbReference>
<dbReference type="InterPro" id="IPR000700">
    <property type="entry name" value="PAS-assoc_C"/>
</dbReference>
<evidence type="ECO:0000259" key="3">
    <source>
        <dbReference type="PROSITE" id="PS50112"/>
    </source>
</evidence>
<dbReference type="Pfam" id="PF13426">
    <property type="entry name" value="PAS_9"/>
    <property type="match status" value="1"/>
</dbReference>
<keyword evidence="1" id="KW-0175">Coiled coil</keyword>
<dbReference type="PATRIC" id="fig|1434110.4.peg.4761"/>
<dbReference type="SUPFAM" id="SSF55785">
    <property type="entry name" value="PYP-like sensor domain (PAS domain)"/>
    <property type="match status" value="3"/>
</dbReference>
<feature type="domain" description="PAS" evidence="3">
    <location>
        <begin position="356"/>
        <end position="411"/>
    </location>
</feature>
<dbReference type="Gene3D" id="3.30.450.20">
    <property type="entry name" value="PAS domain"/>
    <property type="match status" value="3"/>
</dbReference>
<dbReference type="InterPro" id="IPR001610">
    <property type="entry name" value="PAC"/>
</dbReference>
<keyword evidence="5" id="KW-0808">Transferase</keyword>
<reference evidence="5 6" key="1">
    <citation type="submission" date="2014-07" db="EMBL/GenBank/DDBJ databases">
        <title>Methanogenic archaea and the global carbon cycle.</title>
        <authorList>
            <person name="Henriksen J.R."/>
            <person name="Luke J."/>
            <person name="Reinhart S."/>
            <person name="Benedict M.N."/>
            <person name="Youngblut N.D."/>
            <person name="Metcalf M.E."/>
            <person name="Whitaker R.J."/>
            <person name="Metcalf W.W."/>
        </authorList>
    </citation>
    <scope>NUCLEOTIDE SEQUENCE [LARGE SCALE GENOMIC DNA]</scope>
    <source>
        <strain evidence="5 6">HB-1</strain>
    </source>
</reference>
<dbReference type="InterPro" id="IPR036890">
    <property type="entry name" value="HATPase_C_sf"/>
</dbReference>
<dbReference type="EMBL" id="CP009516">
    <property type="protein sequence ID" value="AKB80204.1"/>
    <property type="molecule type" value="Genomic_DNA"/>
</dbReference>
<dbReference type="InterPro" id="IPR011495">
    <property type="entry name" value="Sig_transdc_His_kin_sub2_dim/P"/>
</dbReference>
<dbReference type="Pfam" id="PF10114">
    <property type="entry name" value="PocR"/>
    <property type="match status" value="1"/>
</dbReference>
<dbReference type="GeneID" id="24833080"/>
<dbReference type="Gene3D" id="3.30.565.10">
    <property type="entry name" value="Histidine kinase-like ATPase, C-terminal domain"/>
    <property type="match status" value="1"/>
</dbReference>
<evidence type="ECO:0000313" key="5">
    <source>
        <dbReference type="EMBL" id="AKB80204.1"/>
    </source>
</evidence>
<keyword evidence="6" id="KW-1185">Reference proteome</keyword>
<evidence type="ECO:0000259" key="2">
    <source>
        <dbReference type="PROSITE" id="PS50109"/>
    </source>
</evidence>
<sequence length="852" mass="97112">MKANLRNSGMDRKRIKKVLNQSEQCFRLKLENNLLPAQTVESLELAEVIDIQAIQPLMENFYKLTHIPIGLNDLKGSVLAGVGWQDICTRFHRVHPETCKHCVESDTELSTGVAPGKFKLYRCKNNMWDIVTPIMVGGQHVGYIFSGQFFFEDEPLDYELFRSQARKYGFDEKEYMAALEKVPRLSREAVDTGMSFLMTFANMTSQLSYSNIKLAQSLAERDALVDALQENREDFSRAQAVGNIGSWRLDVRKNELTWSDENHRIFGIPKGTPLTYETFLSTVHPDDREYVDKEWRAGLEGKPYDIEHRIIVGDKIRWVREKAYLECDKDRAVTGGFGITQDITKRKKAEEALRISNIYNRSLIEASLDPLVTIGPDGKITDVNNSTETVTGYSRDELIGTDFSDYFTEPEKAKEGYQHVFQEGLVRDYPLEIQHKDGHITPVLYNASVYKDESGKVIGVFAAARDITELKKAEKALKKAHNNLEKLVRERTAELENAYKSLKENEKSLSEAQKIAHIGSWDWDLVTGKVHWSDELYNIFRREPQKPGASYDELLNYVHPDDRDYVNNTIKESLTGKLHGIDYRIIRDNGEERTVHAEREVIFDQNNIPVRAMGIIQDITDRKKAEEALEKIQETHIKEIHHRIKNNLQVISSLLSLEADKFSDVKMLEAFRESQNRVASMALIHEELYKGNELDTLDFADYLKKLTIDLFDSYSLVNSSIDLKLDLEKINLDMDVAIPLGIIVNELVSNSLKHAFRSGKTGEILISLCKKENLANYDSSGSGPSCAEKNSLHYMLTVADNGKGIPEEIEFPHTDSLGLQLVNLLVEQINGCIELKKDHGTKFIIWFGNAET</sequence>
<keyword evidence="5" id="KW-0418">Kinase</keyword>
<dbReference type="InterPro" id="IPR003594">
    <property type="entry name" value="HATPase_dom"/>
</dbReference>
<dbReference type="InterPro" id="IPR035965">
    <property type="entry name" value="PAS-like_dom_sf"/>
</dbReference>
<dbReference type="SUPFAM" id="SSF55874">
    <property type="entry name" value="ATPase domain of HSP90 chaperone/DNA topoisomerase II/histidine kinase"/>
    <property type="match status" value="1"/>
</dbReference>
<dbReference type="PROSITE" id="PS50113">
    <property type="entry name" value="PAC"/>
    <property type="match status" value="2"/>
</dbReference>
<dbReference type="AlphaFoldDB" id="A0A0E3SDQ1"/>
<dbReference type="PROSITE" id="PS50109">
    <property type="entry name" value="HIS_KIN"/>
    <property type="match status" value="1"/>
</dbReference>
<dbReference type="InterPro" id="IPR000014">
    <property type="entry name" value="PAS"/>
</dbReference>
<dbReference type="Gene3D" id="2.10.70.100">
    <property type="match status" value="2"/>
</dbReference>
<dbReference type="STRING" id="1434110.MSHOH_3721"/>
<name>A0A0E3SDQ1_9EURY</name>
<dbReference type="SMART" id="SM00086">
    <property type="entry name" value="PAC"/>
    <property type="match status" value="3"/>
</dbReference>
<dbReference type="InterPro" id="IPR013655">
    <property type="entry name" value="PAS_fold_3"/>
</dbReference>
<dbReference type="PANTHER" id="PTHR43065">
    <property type="entry name" value="SENSOR HISTIDINE KINASE"/>
    <property type="match status" value="1"/>
</dbReference>
<dbReference type="SMART" id="SM00387">
    <property type="entry name" value="HATPase_c"/>
    <property type="match status" value="1"/>
</dbReference>
<gene>
    <name evidence="5" type="ORF">MSHOH_3721</name>
</gene>
<dbReference type="Pfam" id="PF02518">
    <property type="entry name" value="HATPase_c"/>
    <property type="match status" value="1"/>
</dbReference>
<evidence type="ECO:0000313" key="6">
    <source>
        <dbReference type="Proteomes" id="UP000033101"/>
    </source>
</evidence>